<protein>
    <submittedName>
        <fullName evidence="6">Glutaredoxin</fullName>
    </submittedName>
</protein>
<dbReference type="OMA" id="CHTTERL"/>
<comment type="similarity">
    <text evidence="2">Belongs to the glutaredoxin family. CC-type subfamily.</text>
</comment>
<dbReference type="GO" id="GO:0005737">
    <property type="term" value="C:cytoplasm"/>
    <property type="evidence" value="ECO:0007669"/>
    <property type="project" value="UniProtKB-SubCell"/>
</dbReference>
<organism evidence="6 7">
    <name type="scientific">Cynara cardunculus var. scolymus</name>
    <name type="common">Globe artichoke</name>
    <name type="synonym">Cynara scolymus</name>
    <dbReference type="NCBI Taxonomy" id="59895"/>
    <lineage>
        <taxon>Eukaryota</taxon>
        <taxon>Viridiplantae</taxon>
        <taxon>Streptophyta</taxon>
        <taxon>Embryophyta</taxon>
        <taxon>Tracheophyta</taxon>
        <taxon>Spermatophyta</taxon>
        <taxon>Magnoliopsida</taxon>
        <taxon>eudicotyledons</taxon>
        <taxon>Gunneridae</taxon>
        <taxon>Pentapetalae</taxon>
        <taxon>asterids</taxon>
        <taxon>campanulids</taxon>
        <taxon>Asterales</taxon>
        <taxon>Asteraceae</taxon>
        <taxon>Carduoideae</taxon>
        <taxon>Cardueae</taxon>
        <taxon>Carduinae</taxon>
        <taxon>Cynara</taxon>
    </lineage>
</organism>
<accession>A0A103XPN4</accession>
<reference evidence="6 7" key="1">
    <citation type="journal article" date="2016" name="Sci. Rep.">
        <title>The genome sequence of the outbreeding globe artichoke constructed de novo incorporating a phase-aware low-pass sequencing strategy of F1 progeny.</title>
        <authorList>
            <person name="Scaglione D."/>
            <person name="Reyes-Chin-Wo S."/>
            <person name="Acquadro A."/>
            <person name="Froenicke L."/>
            <person name="Portis E."/>
            <person name="Beitel C."/>
            <person name="Tirone M."/>
            <person name="Mauro R."/>
            <person name="Lo Monaco A."/>
            <person name="Mauromicale G."/>
            <person name="Faccioli P."/>
            <person name="Cattivelli L."/>
            <person name="Rieseberg L."/>
            <person name="Michelmore R."/>
            <person name="Lanteri S."/>
        </authorList>
    </citation>
    <scope>NUCLEOTIDE SEQUENCE [LARGE SCALE GENOMIC DNA]</scope>
    <source>
        <strain evidence="6">2C</strain>
    </source>
</reference>
<keyword evidence="4" id="KW-0676">Redox-active center</keyword>
<dbReference type="EMBL" id="LEKV01004553">
    <property type="protein sequence ID" value="KVH94454.1"/>
    <property type="molecule type" value="Genomic_DNA"/>
</dbReference>
<dbReference type="Proteomes" id="UP000243975">
    <property type="component" value="Unassembled WGS sequence"/>
</dbReference>
<dbReference type="NCBIfam" id="TIGR02189">
    <property type="entry name" value="GlrX-like_plant"/>
    <property type="match status" value="2"/>
</dbReference>
<evidence type="ECO:0000256" key="2">
    <source>
        <dbReference type="ARBA" id="ARBA00007568"/>
    </source>
</evidence>
<dbReference type="InterPro" id="IPR011905">
    <property type="entry name" value="GlrX-like_pln_2"/>
</dbReference>
<evidence type="ECO:0000256" key="3">
    <source>
        <dbReference type="ARBA" id="ARBA00022490"/>
    </source>
</evidence>
<evidence type="ECO:0000259" key="5">
    <source>
        <dbReference type="Pfam" id="PF00462"/>
    </source>
</evidence>
<evidence type="ECO:0000313" key="7">
    <source>
        <dbReference type="Proteomes" id="UP000243975"/>
    </source>
</evidence>
<dbReference type="PANTHER" id="PTHR10168">
    <property type="entry name" value="GLUTAREDOXIN"/>
    <property type="match status" value="1"/>
</dbReference>
<keyword evidence="3" id="KW-0963">Cytoplasm</keyword>
<dbReference type="Gene3D" id="3.40.30.10">
    <property type="entry name" value="Glutaredoxin"/>
    <property type="match status" value="2"/>
</dbReference>
<evidence type="ECO:0000313" key="6">
    <source>
        <dbReference type="EMBL" id="KVH94454.1"/>
    </source>
</evidence>
<gene>
    <name evidence="6" type="ORF">Ccrd_003483</name>
</gene>
<evidence type="ECO:0000256" key="4">
    <source>
        <dbReference type="ARBA" id="ARBA00023284"/>
    </source>
</evidence>
<dbReference type="Pfam" id="PF00462">
    <property type="entry name" value="Glutaredoxin"/>
    <property type="match status" value="2"/>
</dbReference>
<dbReference type="STRING" id="59895.A0A103XPN4"/>
<name>A0A103XPN4_CYNCS</name>
<feature type="domain" description="Glutaredoxin" evidence="5">
    <location>
        <begin position="119"/>
        <end position="182"/>
    </location>
</feature>
<dbReference type="InterPro" id="IPR036249">
    <property type="entry name" value="Thioredoxin-like_sf"/>
</dbReference>
<feature type="domain" description="Glutaredoxin" evidence="5">
    <location>
        <begin position="14"/>
        <end position="72"/>
    </location>
</feature>
<keyword evidence="7" id="KW-1185">Reference proteome</keyword>
<dbReference type="Gramene" id="KVH94454">
    <property type="protein sequence ID" value="KVH94454"/>
    <property type="gene ID" value="Ccrd_003483"/>
</dbReference>
<evidence type="ECO:0000256" key="1">
    <source>
        <dbReference type="ARBA" id="ARBA00004496"/>
    </source>
</evidence>
<dbReference type="CDD" id="cd03419">
    <property type="entry name" value="GRX_GRXh_1_2_like"/>
    <property type="match status" value="2"/>
</dbReference>
<dbReference type="PROSITE" id="PS51354">
    <property type="entry name" value="GLUTAREDOXIN_2"/>
    <property type="match status" value="2"/>
</dbReference>
<comment type="subcellular location">
    <subcellularLocation>
        <location evidence="1">Cytoplasm</location>
    </subcellularLocation>
</comment>
<dbReference type="InterPro" id="IPR002109">
    <property type="entry name" value="Glutaredoxin"/>
</dbReference>
<dbReference type="SUPFAM" id="SSF52833">
    <property type="entry name" value="Thioredoxin-like"/>
    <property type="match status" value="2"/>
</dbReference>
<sequence length="208" mass="22770">MNRVIDLASKKAAVIFTKSSCCMCHSIKALFYELGASPAIHEVDHDADMEWALQRLGCNPALPAVFIGGKYVGSARDVISLHVDGSLKQKLIEARAIWSFQKQNPKMDKIQSLISENGVVIFSKSSCCLCYAVTILFQELGVEPLVHEIDHDPEGWEMEKALVNRGCTSPPFPAVFIGGNLIGSTNEVMSLHLSGSLLPLLRPYQILA</sequence>
<dbReference type="AlphaFoldDB" id="A0A103XPN4"/>
<proteinExistence type="inferred from homology"/>
<comment type="caution">
    <text evidence="6">The sequence shown here is derived from an EMBL/GenBank/DDBJ whole genome shotgun (WGS) entry which is preliminary data.</text>
</comment>